<keyword evidence="2" id="KW-0812">Transmembrane</keyword>
<dbReference type="KEGG" id="pcr:Pcryo_0858"/>
<dbReference type="HOGENOM" id="CLU_110199_1_0_6"/>
<name>Q1QCG4_PSYCK</name>
<feature type="domain" description="DUF1232" evidence="6">
    <location>
        <begin position="74"/>
        <end position="106"/>
    </location>
</feature>
<keyword evidence="4" id="KW-0472">Membrane</keyword>
<organism evidence="7 8">
    <name type="scientific">Psychrobacter cryohalolentis (strain ATCC BAA-1226 / DSM 17306 / VKM B-2378 / K5)</name>
    <dbReference type="NCBI Taxonomy" id="335284"/>
    <lineage>
        <taxon>Bacteria</taxon>
        <taxon>Pseudomonadati</taxon>
        <taxon>Pseudomonadota</taxon>
        <taxon>Gammaproteobacteria</taxon>
        <taxon>Moraxellales</taxon>
        <taxon>Moraxellaceae</taxon>
        <taxon>Psychrobacter</taxon>
    </lineage>
</organism>
<dbReference type="Pfam" id="PF06803">
    <property type="entry name" value="DUF1232"/>
    <property type="match status" value="1"/>
</dbReference>
<evidence type="ECO:0000256" key="1">
    <source>
        <dbReference type="ARBA" id="ARBA00004127"/>
    </source>
</evidence>
<gene>
    <name evidence="7" type="ordered locus">Pcryo_0858</name>
</gene>
<evidence type="ECO:0000313" key="8">
    <source>
        <dbReference type="Proteomes" id="UP000002425"/>
    </source>
</evidence>
<evidence type="ECO:0000256" key="2">
    <source>
        <dbReference type="ARBA" id="ARBA00022692"/>
    </source>
</evidence>
<evidence type="ECO:0000259" key="6">
    <source>
        <dbReference type="Pfam" id="PF06803"/>
    </source>
</evidence>
<dbReference type="InterPro" id="IPR010652">
    <property type="entry name" value="DUF1232"/>
</dbReference>
<comment type="subcellular location">
    <subcellularLocation>
        <location evidence="1">Endomembrane system</location>
        <topology evidence="1">Multi-pass membrane protein</topology>
    </subcellularLocation>
</comment>
<accession>Q1QCG4</accession>
<dbReference type="eggNOG" id="COG3339">
    <property type="taxonomic scope" value="Bacteria"/>
</dbReference>
<keyword evidence="3" id="KW-1133">Transmembrane helix</keyword>
<dbReference type="AlphaFoldDB" id="Q1QCG4"/>
<evidence type="ECO:0000313" key="7">
    <source>
        <dbReference type="EMBL" id="ABE74639.1"/>
    </source>
</evidence>
<dbReference type="RefSeq" id="WP_011513200.1">
    <property type="nucleotide sequence ID" value="NC_007969.1"/>
</dbReference>
<reference evidence="7" key="1">
    <citation type="submission" date="2006-03" db="EMBL/GenBank/DDBJ databases">
        <title>Complete sequence of chromosome of Psychrobacter cryohalolentis K5.</title>
        <authorList>
            <consortium name="US DOE Joint Genome Institute"/>
            <person name="Copeland A."/>
            <person name="Lucas S."/>
            <person name="Lapidus A."/>
            <person name="Barry K."/>
            <person name="Detter J.C."/>
            <person name="Glavina del Rio T."/>
            <person name="Hammon N."/>
            <person name="Israni S."/>
            <person name="Dalin E."/>
            <person name="Tice H."/>
            <person name="Pitluck S."/>
            <person name="Brettin T."/>
            <person name="Bruce D."/>
            <person name="Han C."/>
            <person name="Tapia R."/>
            <person name="Sims D.R."/>
            <person name="Gilna P."/>
            <person name="Schmutz J."/>
            <person name="Larimer F."/>
            <person name="Land M."/>
            <person name="Hauser L."/>
            <person name="Kyrpides N."/>
            <person name="Kim E."/>
            <person name="Richardson P."/>
        </authorList>
    </citation>
    <scope>NUCLEOTIDE SEQUENCE</scope>
    <source>
        <strain evidence="7">K5</strain>
    </source>
</reference>
<sequence>MADKEKEKEKEKEKDNKSLMDSIRLILGKEDKIKDQLDNGRGLERYTKDLLLLMSLVKDYYQGNYRNIPYKTISAAVVGLLYVINPIDLIPDFIPFIGQIDDALVLKFCLKLMEKDLLKYKTWKDEQSASKDKDSKPTNKKLKDKNKSTAKADKDEESKAEDDKVDTKKST</sequence>
<keyword evidence="8" id="KW-1185">Reference proteome</keyword>
<evidence type="ECO:0000256" key="3">
    <source>
        <dbReference type="ARBA" id="ARBA00022989"/>
    </source>
</evidence>
<dbReference type="GO" id="GO:0012505">
    <property type="term" value="C:endomembrane system"/>
    <property type="evidence" value="ECO:0007669"/>
    <property type="project" value="UniProtKB-SubCell"/>
</dbReference>
<feature type="region of interest" description="Disordered" evidence="5">
    <location>
        <begin position="124"/>
        <end position="171"/>
    </location>
</feature>
<feature type="compositionally biased region" description="Basic and acidic residues" evidence="5">
    <location>
        <begin position="124"/>
        <end position="137"/>
    </location>
</feature>
<evidence type="ECO:0000256" key="4">
    <source>
        <dbReference type="ARBA" id="ARBA00023136"/>
    </source>
</evidence>
<evidence type="ECO:0000256" key="5">
    <source>
        <dbReference type="SAM" id="MobiDB-lite"/>
    </source>
</evidence>
<protein>
    <recommendedName>
        <fullName evidence="6">DUF1232 domain-containing protein</fullName>
    </recommendedName>
</protein>
<proteinExistence type="predicted"/>
<feature type="compositionally biased region" description="Basic and acidic residues" evidence="5">
    <location>
        <begin position="145"/>
        <end position="171"/>
    </location>
</feature>
<dbReference type="Proteomes" id="UP000002425">
    <property type="component" value="Chromosome"/>
</dbReference>
<dbReference type="EMBL" id="CP000323">
    <property type="protein sequence ID" value="ABE74639.1"/>
    <property type="molecule type" value="Genomic_DNA"/>
</dbReference>